<dbReference type="eggNOG" id="arCOG08836">
    <property type="taxonomic scope" value="Archaea"/>
</dbReference>
<feature type="transmembrane region" description="Helical" evidence="1">
    <location>
        <begin position="12"/>
        <end position="35"/>
    </location>
</feature>
<reference evidence="2 3" key="1">
    <citation type="journal article" date="2012" name="J. Bacteriol.">
        <title>Complete genome sequence of the hyperthermophilic cellulolytic Crenarchaeon 'Thermogladius cellulolyticus' 1633.</title>
        <authorList>
            <person name="Mardanov A.V."/>
            <person name="Kochetkova T.V."/>
            <person name="Beletsky A.V."/>
            <person name="Bonch-Osmolovskaya E.A."/>
            <person name="Ravin N.V."/>
            <person name="Skryabin K.G."/>
        </authorList>
    </citation>
    <scope>NUCLEOTIDE SEQUENCE [LARGE SCALE GENOMIC DNA]</scope>
    <source>
        <strain evidence="3">DSM 22663 / VKM B-2946 / 1633</strain>
    </source>
</reference>
<dbReference type="InParanoid" id="I3TFW0"/>
<dbReference type="EMBL" id="CP003531">
    <property type="protein sequence ID" value="AFK51648.1"/>
    <property type="molecule type" value="Genomic_DNA"/>
</dbReference>
<dbReference type="HOGENOM" id="CLU_1092468_0_0_2"/>
<dbReference type="OrthoDB" id="382101at2157"/>
<keyword evidence="1" id="KW-0472">Membrane</keyword>
<gene>
    <name evidence="2" type="ordered locus">TCELL_1225</name>
</gene>
<dbReference type="KEGG" id="thg:TCELL_1225"/>
<dbReference type="AlphaFoldDB" id="I3TFW0"/>
<keyword evidence="1" id="KW-0812">Transmembrane</keyword>
<sequence length="254" mass="28125">MVELRGLSEAVSAVILFAVTLSISVAGFMYVMFYLDRNQASVEFGYVKSVFRNIAVSALEQPFKLEYSYPFNYVSIGFTTRSFNLTLVVNNNPRVVGNITALTAVVRRNLVQGFNIVYGVNSSFLPSGHPGMLVYEYYQQGASFLVLDPSVVTYQVVYVNSTQGVKARVTFMVSNFTGLNRPDRPPEVYGQGLLVLRHDPSRDVDILYTNVTSLTIYINGKQVQLPPDIQAALSSSSYGIEVELRIIKIGVMVG</sequence>
<dbReference type="GeneID" id="13013544"/>
<evidence type="ECO:0000313" key="2">
    <source>
        <dbReference type="EMBL" id="AFK51648.1"/>
    </source>
</evidence>
<name>I3TFW0_THEC1</name>
<evidence type="ECO:0000313" key="3">
    <source>
        <dbReference type="Proteomes" id="UP000005270"/>
    </source>
</evidence>
<keyword evidence="1" id="KW-1133">Transmembrane helix</keyword>
<protein>
    <submittedName>
        <fullName evidence="2">Uncharacterized protein</fullName>
    </submittedName>
</protein>
<organism evidence="2 3">
    <name type="scientific">Thermogladius calderae (strain DSM 22663 / VKM B-2946 / 1633)</name>
    <dbReference type="NCBI Taxonomy" id="1184251"/>
    <lineage>
        <taxon>Archaea</taxon>
        <taxon>Thermoproteota</taxon>
        <taxon>Thermoprotei</taxon>
        <taxon>Desulfurococcales</taxon>
        <taxon>Desulfurococcaceae</taxon>
        <taxon>Thermogladius</taxon>
    </lineage>
</organism>
<dbReference type="Proteomes" id="UP000005270">
    <property type="component" value="Chromosome"/>
</dbReference>
<accession>I3TFW0</accession>
<keyword evidence="3" id="KW-1185">Reference proteome</keyword>
<evidence type="ECO:0000256" key="1">
    <source>
        <dbReference type="SAM" id="Phobius"/>
    </source>
</evidence>
<proteinExistence type="predicted"/>
<dbReference type="RefSeq" id="WP_014737898.1">
    <property type="nucleotide sequence ID" value="NC_017954.1"/>
</dbReference>
<dbReference type="STRING" id="1184251.TCELL_1225"/>